<organism evidence="2">
    <name type="scientific">Coptotermes formosanus</name>
    <name type="common">Formosan subterranean termite</name>
    <dbReference type="NCBI Taxonomy" id="36987"/>
    <lineage>
        <taxon>Eukaryota</taxon>
        <taxon>Metazoa</taxon>
        <taxon>Ecdysozoa</taxon>
        <taxon>Arthropoda</taxon>
        <taxon>Hexapoda</taxon>
        <taxon>Insecta</taxon>
        <taxon>Pterygota</taxon>
        <taxon>Neoptera</taxon>
        <taxon>Polyneoptera</taxon>
        <taxon>Dictyoptera</taxon>
        <taxon>Blattodea</taxon>
        <taxon>Blattoidea</taxon>
        <taxon>Termitoidae</taxon>
        <taxon>Rhinotermitidae</taxon>
        <taxon>Coptotermes</taxon>
    </lineage>
</organism>
<reference evidence="2" key="1">
    <citation type="submission" date="2013-02" db="EMBL/GenBank/DDBJ databases">
        <title>Immune-Related transcriptome of Coptotermes formosanus Shiraki workers: the defense mechanism.</title>
        <authorList>
            <person name="Hussain A."/>
            <person name="Li Y.F."/>
            <person name="Wen S.Y."/>
        </authorList>
    </citation>
    <scope>NUCLEOTIDE SEQUENCE</scope>
</reference>
<proteinExistence type="evidence at transcript level"/>
<sequence length="125" mass="14350">MCFVNKRTSVLALATVTVMMLLPEALSFEISVTVIDCTSELFQRNKDFAATNGSLRADIAMNGTTHIYENSNSKEKWLYYTGEYDLNVYGSLVPNISQVQKIIFDYSYRWKSKIYCLQMERVSCN</sequence>
<evidence type="ECO:0000313" key="2">
    <source>
        <dbReference type="EMBL" id="AGM32218.1"/>
    </source>
</evidence>
<feature type="chain" id="PRO_5004371874" evidence="1">
    <location>
        <begin position="28"/>
        <end position="125"/>
    </location>
</feature>
<keyword evidence="1" id="KW-0732">Signal</keyword>
<dbReference type="AlphaFoldDB" id="R4V355"/>
<feature type="signal peptide" evidence="1">
    <location>
        <begin position="1"/>
        <end position="27"/>
    </location>
</feature>
<dbReference type="EMBL" id="KC632404">
    <property type="protein sequence ID" value="AGM32218.1"/>
    <property type="molecule type" value="mRNA"/>
</dbReference>
<name>R4V355_COPFO</name>
<accession>R4V355</accession>
<protein>
    <submittedName>
        <fullName evidence="2">Uncharacterized protein</fullName>
    </submittedName>
</protein>
<evidence type="ECO:0000256" key="1">
    <source>
        <dbReference type="SAM" id="SignalP"/>
    </source>
</evidence>